<dbReference type="HOGENOM" id="CLU_079440_0_0_1"/>
<evidence type="ECO:0000313" key="3">
    <source>
        <dbReference type="Proteomes" id="UP000029665"/>
    </source>
</evidence>
<proteinExistence type="predicted"/>
<name>A0A060S1T9_PYCCI</name>
<dbReference type="Proteomes" id="UP000029665">
    <property type="component" value="Unassembled WGS sequence"/>
</dbReference>
<sequence length="285" mass="31653">MASGESTTSLKRHLSEMSESGQPESGRAQPHPYEPLTPAPSSPPRAPSTDLHLSGSSTPERERTGTARDTYLEFLQKAHPELTPRNDFEVLLLGSNWLKEMKSAEEKQAWLAQQWQEHVDSEEFGSAEAAMESVKAILDAVLPLAGRKPRPGDEGVLQFSIPDSDYSIRLWPGPLEHAIYCLAFVDNATQRYINVPTDHTFWHLPIPSAPWIPGAGPVELVSAERSMGIQPEDIIEGEEKYFLRDGMTCALTRPGKENALFTVPLRQQPRGLYDSAQVMTPVRLD</sequence>
<dbReference type="AlphaFoldDB" id="A0A060S1T9"/>
<comment type="caution">
    <text evidence="2">The sequence shown here is derived from an EMBL/GenBank/DDBJ whole genome shotgun (WGS) entry which is preliminary data.</text>
</comment>
<reference evidence="2" key="1">
    <citation type="submission" date="2014-01" db="EMBL/GenBank/DDBJ databases">
        <title>The genome of the white-rot fungus Pycnoporus cinnabarinus: a basidiomycete model with a versatile arsenal for lignocellulosic biomass breakdown.</title>
        <authorList>
            <person name="Levasseur A."/>
            <person name="Lomascolo A."/>
            <person name="Ruiz-Duenas F.J."/>
            <person name="Uzan E."/>
            <person name="Piumi F."/>
            <person name="Kues U."/>
            <person name="Ram A.F.J."/>
            <person name="Murat C."/>
            <person name="Haon M."/>
            <person name="Benoit I."/>
            <person name="Arfi Y."/>
            <person name="Chevret D."/>
            <person name="Drula E."/>
            <person name="Kwon M.J."/>
            <person name="Gouret P."/>
            <person name="Lesage-Meessen L."/>
            <person name="Lombard V."/>
            <person name="Mariette J."/>
            <person name="Noirot C."/>
            <person name="Park J."/>
            <person name="Patyshakuliyeva A."/>
            <person name="Wieneger R.A.B."/>
            <person name="Wosten H.A.B."/>
            <person name="Martin F."/>
            <person name="Coutinho P.M."/>
            <person name="de Vries R."/>
            <person name="Martinez A.T."/>
            <person name="Klopp C."/>
            <person name="Pontarotti P."/>
            <person name="Henrissat B."/>
            <person name="Record E."/>
        </authorList>
    </citation>
    <scope>NUCLEOTIDE SEQUENCE [LARGE SCALE GENOMIC DNA]</scope>
    <source>
        <strain evidence="2">BRFM137</strain>
    </source>
</reference>
<feature type="region of interest" description="Disordered" evidence="1">
    <location>
        <begin position="1"/>
        <end position="65"/>
    </location>
</feature>
<evidence type="ECO:0000256" key="1">
    <source>
        <dbReference type="SAM" id="MobiDB-lite"/>
    </source>
</evidence>
<evidence type="ECO:0000313" key="2">
    <source>
        <dbReference type="EMBL" id="CDO68151.1"/>
    </source>
</evidence>
<dbReference type="OrthoDB" id="2628807at2759"/>
<accession>A0A060S1T9</accession>
<organism evidence="2 3">
    <name type="scientific">Pycnoporus cinnabarinus</name>
    <name type="common">Cinnabar-red polypore</name>
    <name type="synonym">Trametes cinnabarina</name>
    <dbReference type="NCBI Taxonomy" id="5643"/>
    <lineage>
        <taxon>Eukaryota</taxon>
        <taxon>Fungi</taxon>
        <taxon>Dikarya</taxon>
        <taxon>Basidiomycota</taxon>
        <taxon>Agaricomycotina</taxon>
        <taxon>Agaricomycetes</taxon>
        <taxon>Polyporales</taxon>
        <taxon>Polyporaceae</taxon>
        <taxon>Trametes</taxon>
    </lineage>
</organism>
<dbReference type="EMBL" id="CCBP010000006">
    <property type="protein sequence ID" value="CDO68151.1"/>
    <property type="molecule type" value="Genomic_DNA"/>
</dbReference>
<dbReference type="OMA" id="CIVISKR"/>
<feature type="compositionally biased region" description="Pro residues" evidence="1">
    <location>
        <begin position="32"/>
        <end position="46"/>
    </location>
</feature>
<protein>
    <submittedName>
        <fullName evidence="2">Uncharacterized protein</fullName>
    </submittedName>
</protein>
<gene>
    <name evidence="2" type="ORF">BN946_scf184938.g3</name>
</gene>
<keyword evidence="3" id="KW-1185">Reference proteome</keyword>